<keyword evidence="2" id="KW-1133">Transmembrane helix</keyword>
<reference evidence="4 5" key="1">
    <citation type="journal article" date="2014" name="Genome Announc.">
        <title>Draft Genome Sequence of Streptomyces roseochromogenes subsp. oscitans DS 12.976, Producer of the Aminocoumarin Antibiotic Clorobiocin.</title>
        <authorList>
            <person name="Ruckert C."/>
            <person name="Kalinowski J."/>
            <person name="Heide L."/>
            <person name="Apel A.K."/>
        </authorList>
    </citation>
    <scope>NUCLEOTIDE SEQUENCE [LARGE SCALE GENOMIC DNA]</scope>
    <source>
        <strain evidence="4 5">DS 12.976</strain>
    </source>
</reference>
<sequence>MRLCTSLSLCLAAAAANVTVLVPVSSAAVRADAPPACVGADARAFPLSARIRGGPASYEPGGGYGTWYVDLTNSTRRPCTGVHPVIVLVDDKRALRPDQPQLDFFDGSRARPVKFEGTDEQELIGVLDAAGFDGFAVPPGGTVSVRVRLALPSDAVTERVTVNAAVVQRRGDDGDWVGESNPYRFGIGEDGADPTPEPVGTRDGGSAAPSASGSPRVTPGTPSFAPGFSPPFVEAGPEAGWRRGELARTGPGLASVVLAAAAALLGVGASASLLARRRG</sequence>
<dbReference type="HOGENOM" id="CLU_061389_1_0_11"/>
<feature type="transmembrane region" description="Helical" evidence="2">
    <location>
        <begin position="252"/>
        <end position="275"/>
    </location>
</feature>
<evidence type="ECO:0008006" key="6">
    <source>
        <dbReference type="Google" id="ProtNLM"/>
    </source>
</evidence>
<name>V6K2D9_STRRC</name>
<keyword evidence="5" id="KW-1185">Reference proteome</keyword>
<feature type="region of interest" description="Disordered" evidence="1">
    <location>
        <begin position="185"/>
        <end position="236"/>
    </location>
</feature>
<feature type="chain" id="PRO_5004748136" description="Gram-positive cocci surface proteins LPxTG domain-containing protein" evidence="3">
    <location>
        <begin position="28"/>
        <end position="279"/>
    </location>
</feature>
<evidence type="ECO:0000313" key="5">
    <source>
        <dbReference type="Proteomes" id="UP000017984"/>
    </source>
</evidence>
<evidence type="ECO:0000256" key="2">
    <source>
        <dbReference type="SAM" id="Phobius"/>
    </source>
</evidence>
<feature type="signal peptide" evidence="3">
    <location>
        <begin position="1"/>
        <end position="27"/>
    </location>
</feature>
<dbReference type="STRING" id="1352936.M878_28540"/>
<proteinExistence type="predicted"/>
<protein>
    <recommendedName>
        <fullName evidence="6">Gram-positive cocci surface proteins LPxTG domain-containing protein</fullName>
    </recommendedName>
</protein>
<dbReference type="PATRIC" id="fig|1352936.5.peg.5961"/>
<feature type="compositionally biased region" description="Low complexity" evidence="1">
    <location>
        <begin position="204"/>
        <end position="215"/>
    </location>
</feature>
<dbReference type="EMBL" id="AWQX01000242">
    <property type="protein sequence ID" value="EST25576.1"/>
    <property type="molecule type" value="Genomic_DNA"/>
</dbReference>
<keyword evidence="2" id="KW-0812">Transmembrane</keyword>
<comment type="caution">
    <text evidence="4">The sequence shown here is derived from an EMBL/GenBank/DDBJ whole genome shotgun (WGS) entry which is preliminary data.</text>
</comment>
<organism evidence="4 5">
    <name type="scientific">Streptomyces roseochromogenus subsp. oscitans DS 12.976</name>
    <dbReference type="NCBI Taxonomy" id="1352936"/>
    <lineage>
        <taxon>Bacteria</taxon>
        <taxon>Bacillati</taxon>
        <taxon>Actinomycetota</taxon>
        <taxon>Actinomycetes</taxon>
        <taxon>Kitasatosporales</taxon>
        <taxon>Streptomycetaceae</taxon>
        <taxon>Streptomyces</taxon>
    </lineage>
</organism>
<dbReference type="RefSeq" id="WP_023550272.1">
    <property type="nucleotide sequence ID" value="NZ_CM002285.1"/>
</dbReference>
<gene>
    <name evidence="4" type="ORF">M878_28540</name>
</gene>
<evidence type="ECO:0000256" key="1">
    <source>
        <dbReference type="SAM" id="MobiDB-lite"/>
    </source>
</evidence>
<keyword evidence="2" id="KW-0472">Membrane</keyword>
<dbReference type="AlphaFoldDB" id="V6K2D9"/>
<accession>V6K2D9</accession>
<keyword evidence="3" id="KW-0732">Signal</keyword>
<evidence type="ECO:0000313" key="4">
    <source>
        <dbReference type="EMBL" id="EST25576.1"/>
    </source>
</evidence>
<evidence type="ECO:0000256" key="3">
    <source>
        <dbReference type="SAM" id="SignalP"/>
    </source>
</evidence>
<dbReference type="Proteomes" id="UP000017984">
    <property type="component" value="Chromosome"/>
</dbReference>